<name>A0AAQ3JRF3_9LILI</name>
<accession>A0AAQ3JRF3</accession>
<feature type="region of interest" description="Disordered" evidence="1">
    <location>
        <begin position="1"/>
        <end position="39"/>
    </location>
</feature>
<sequence>MRKSKPTRSIEKLNESCIAGSSKDQQRKRKASTSLNNHGISKISIQETEGGLTTVDNGATIKTRGRKSKRTKNGVVVYSSVNDNEAENLNGPSNGEVICSSVNDNEAELTVDDLVHIAEEVRGDDYEQQQIRRCTSRFGERIEMIRGEQIRRADARSEWVGRSPRCSRREQKNHITRRKLQTTKKS</sequence>
<dbReference type="Proteomes" id="UP001327560">
    <property type="component" value="Chromosome 1"/>
</dbReference>
<reference evidence="2 3" key="1">
    <citation type="submission" date="2023-10" db="EMBL/GenBank/DDBJ databases">
        <title>Chromosome-scale genome assembly provides insights into flower coloration mechanisms of Canna indica.</title>
        <authorList>
            <person name="Li C."/>
        </authorList>
    </citation>
    <scope>NUCLEOTIDE SEQUENCE [LARGE SCALE GENOMIC DNA]</scope>
    <source>
        <tissue evidence="2">Flower</tissue>
    </source>
</reference>
<dbReference type="EMBL" id="CP136890">
    <property type="protein sequence ID" value="WOK93326.1"/>
    <property type="molecule type" value="Genomic_DNA"/>
</dbReference>
<evidence type="ECO:0000313" key="3">
    <source>
        <dbReference type="Proteomes" id="UP001327560"/>
    </source>
</evidence>
<keyword evidence="3" id="KW-1185">Reference proteome</keyword>
<evidence type="ECO:0000256" key="1">
    <source>
        <dbReference type="SAM" id="MobiDB-lite"/>
    </source>
</evidence>
<feature type="region of interest" description="Disordered" evidence="1">
    <location>
        <begin position="160"/>
        <end position="186"/>
    </location>
</feature>
<dbReference type="AlphaFoldDB" id="A0AAQ3JRF3"/>
<gene>
    <name evidence="2" type="ORF">Cni_G02023</name>
</gene>
<feature type="compositionally biased region" description="Basic residues" evidence="1">
    <location>
        <begin position="174"/>
        <end position="186"/>
    </location>
</feature>
<evidence type="ECO:0000313" key="2">
    <source>
        <dbReference type="EMBL" id="WOK93326.1"/>
    </source>
</evidence>
<organism evidence="2 3">
    <name type="scientific">Canna indica</name>
    <name type="common">Indian-shot</name>
    <dbReference type="NCBI Taxonomy" id="4628"/>
    <lineage>
        <taxon>Eukaryota</taxon>
        <taxon>Viridiplantae</taxon>
        <taxon>Streptophyta</taxon>
        <taxon>Embryophyta</taxon>
        <taxon>Tracheophyta</taxon>
        <taxon>Spermatophyta</taxon>
        <taxon>Magnoliopsida</taxon>
        <taxon>Liliopsida</taxon>
        <taxon>Zingiberales</taxon>
        <taxon>Cannaceae</taxon>
        <taxon>Canna</taxon>
    </lineage>
</organism>
<protein>
    <submittedName>
        <fullName evidence="2">Uncharacterized protein</fullName>
    </submittedName>
</protein>
<proteinExistence type="predicted"/>